<name>A0A091E257_FUKDA</name>
<dbReference type="EMBL" id="KN120510">
    <property type="protein sequence ID" value="KFO38464.1"/>
    <property type="molecule type" value="Genomic_DNA"/>
</dbReference>
<organism evidence="2 3">
    <name type="scientific">Fukomys damarensis</name>
    <name type="common">Damaraland mole rat</name>
    <name type="synonym">Cryptomys damarensis</name>
    <dbReference type="NCBI Taxonomy" id="885580"/>
    <lineage>
        <taxon>Eukaryota</taxon>
        <taxon>Metazoa</taxon>
        <taxon>Chordata</taxon>
        <taxon>Craniata</taxon>
        <taxon>Vertebrata</taxon>
        <taxon>Euteleostomi</taxon>
        <taxon>Mammalia</taxon>
        <taxon>Eutheria</taxon>
        <taxon>Euarchontoglires</taxon>
        <taxon>Glires</taxon>
        <taxon>Rodentia</taxon>
        <taxon>Hystricomorpha</taxon>
        <taxon>Bathyergidae</taxon>
        <taxon>Fukomys</taxon>
    </lineage>
</organism>
<evidence type="ECO:0000256" key="1">
    <source>
        <dbReference type="SAM" id="MobiDB-lite"/>
    </source>
</evidence>
<sequence>MPADLGKERPDGKGAGTANTQLSGLHGASHWSTPPAAGRWRARTSIYGLHFLVLDWMMGWELHGCARHTPEQVQSLQLQQLRGCSRTGPGLLQALLLAYDVQLSPYYLLDLWCLL</sequence>
<gene>
    <name evidence="2" type="ORF">H920_00113</name>
</gene>
<feature type="region of interest" description="Disordered" evidence="1">
    <location>
        <begin position="1"/>
        <end position="36"/>
    </location>
</feature>
<proteinExistence type="predicted"/>
<feature type="compositionally biased region" description="Basic and acidic residues" evidence="1">
    <location>
        <begin position="1"/>
        <end position="12"/>
    </location>
</feature>
<keyword evidence="3" id="KW-1185">Reference proteome</keyword>
<reference evidence="2 3" key="1">
    <citation type="submission" date="2013-11" db="EMBL/GenBank/DDBJ databases">
        <title>The Damaraland mole rat (Fukomys damarensis) genome and evolution of African mole rats.</title>
        <authorList>
            <person name="Gladyshev V.N."/>
            <person name="Fang X."/>
        </authorList>
    </citation>
    <scope>NUCLEOTIDE SEQUENCE [LARGE SCALE GENOMIC DNA]</scope>
    <source>
        <tissue evidence="2">Liver</tissue>
    </source>
</reference>
<dbReference type="Proteomes" id="UP000028990">
    <property type="component" value="Unassembled WGS sequence"/>
</dbReference>
<dbReference type="AlphaFoldDB" id="A0A091E257"/>
<evidence type="ECO:0000313" key="2">
    <source>
        <dbReference type="EMBL" id="KFO38464.1"/>
    </source>
</evidence>
<accession>A0A091E257</accession>
<protein>
    <submittedName>
        <fullName evidence="2">Uncharacterized protein</fullName>
    </submittedName>
</protein>
<evidence type="ECO:0000313" key="3">
    <source>
        <dbReference type="Proteomes" id="UP000028990"/>
    </source>
</evidence>